<feature type="non-terminal residue" evidence="3">
    <location>
        <position position="1"/>
    </location>
</feature>
<dbReference type="InterPro" id="IPR051055">
    <property type="entry name" value="PIF1_helicase"/>
</dbReference>
<dbReference type="PANTHER" id="PTHR47642:SF5">
    <property type="entry name" value="ATP-DEPENDENT DNA HELICASE"/>
    <property type="match status" value="1"/>
</dbReference>
<evidence type="ECO:0000313" key="3">
    <source>
        <dbReference type="EMBL" id="EJD34240.1"/>
    </source>
</evidence>
<keyword evidence="1" id="KW-0347">Helicase</keyword>
<dbReference type="Pfam" id="PF05970">
    <property type="entry name" value="PIF1"/>
    <property type="match status" value="1"/>
</dbReference>
<keyword evidence="1" id="KW-0547">Nucleotide-binding</keyword>
<dbReference type="GO" id="GO:0016887">
    <property type="term" value="F:ATP hydrolysis activity"/>
    <property type="evidence" value="ECO:0007669"/>
    <property type="project" value="RHEA"/>
</dbReference>
<dbReference type="OMA" id="HALNESH"/>
<dbReference type="EMBL" id="JH687975">
    <property type="protein sequence ID" value="EJD34240.1"/>
    <property type="molecule type" value="Genomic_DNA"/>
</dbReference>
<evidence type="ECO:0000259" key="2">
    <source>
        <dbReference type="Pfam" id="PF05970"/>
    </source>
</evidence>
<comment type="catalytic activity">
    <reaction evidence="1">
        <text>ATP + H2O = ADP + phosphate + H(+)</text>
        <dbReference type="Rhea" id="RHEA:13065"/>
        <dbReference type="ChEBI" id="CHEBI:15377"/>
        <dbReference type="ChEBI" id="CHEBI:15378"/>
        <dbReference type="ChEBI" id="CHEBI:30616"/>
        <dbReference type="ChEBI" id="CHEBI:43474"/>
        <dbReference type="ChEBI" id="CHEBI:456216"/>
        <dbReference type="EC" id="5.6.2.3"/>
    </reaction>
</comment>
<dbReference type="AlphaFoldDB" id="J0WQQ9"/>
<keyword evidence="1" id="KW-0378">Hydrolase</keyword>
<keyword evidence="1" id="KW-0234">DNA repair</keyword>
<evidence type="ECO:0000313" key="4">
    <source>
        <dbReference type="Proteomes" id="UP000006514"/>
    </source>
</evidence>
<dbReference type="KEGG" id="adl:AURDEDRAFT_27008"/>
<dbReference type="eggNOG" id="KOG0987">
    <property type="taxonomic scope" value="Eukaryota"/>
</dbReference>
<keyword evidence="1" id="KW-0067">ATP-binding</keyword>
<dbReference type="Proteomes" id="UP000006514">
    <property type="component" value="Unassembled WGS sequence"/>
</dbReference>
<reference evidence="4" key="1">
    <citation type="journal article" date="2012" name="Science">
        <title>The Paleozoic origin of enzymatic lignin decomposition reconstructed from 31 fungal genomes.</title>
        <authorList>
            <person name="Floudas D."/>
            <person name="Binder M."/>
            <person name="Riley R."/>
            <person name="Barry K."/>
            <person name="Blanchette R.A."/>
            <person name="Henrissat B."/>
            <person name="Martinez A.T."/>
            <person name="Otillar R."/>
            <person name="Spatafora J.W."/>
            <person name="Yadav J.S."/>
            <person name="Aerts A."/>
            <person name="Benoit I."/>
            <person name="Boyd A."/>
            <person name="Carlson A."/>
            <person name="Copeland A."/>
            <person name="Coutinho P.M."/>
            <person name="de Vries R.P."/>
            <person name="Ferreira P."/>
            <person name="Findley K."/>
            <person name="Foster B."/>
            <person name="Gaskell J."/>
            <person name="Glotzer D."/>
            <person name="Gorecki P."/>
            <person name="Heitman J."/>
            <person name="Hesse C."/>
            <person name="Hori C."/>
            <person name="Igarashi K."/>
            <person name="Jurgens J.A."/>
            <person name="Kallen N."/>
            <person name="Kersten P."/>
            <person name="Kohler A."/>
            <person name="Kuees U."/>
            <person name="Kumar T.K.A."/>
            <person name="Kuo A."/>
            <person name="LaButti K."/>
            <person name="Larrondo L.F."/>
            <person name="Lindquist E."/>
            <person name="Ling A."/>
            <person name="Lombard V."/>
            <person name="Lucas S."/>
            <person name="Lundell T."/>
            <person name="Martin R."/>
            <person name="McLaughlin D.J."/>
            <person name="Morgenstern I."/>
            <person name="Morin E."/>
            <person name="Murat C."/>
            <person name="Nagy L.G."/>
            <person name="Nolan M."/>
            <person name="Ohm R.A."/>
            <person name="Patyshakuliyeva A."/>
            <person name="Rokas A."/>
            <person name="Ruiz-Duenas F.J."/>
            <person name="Sabat G."/>
            <person name="Salamov A."/>
            <person name="Samejima M."/>
            <person name="Schmutz J."/>
            <person name="Slot J.C."/>
            <person name="St John F."/>
            <person name="Stenlid J."/>
            <person name="Sun H."/>
            <person name="Sun S."/>
            <person name="Syed K."/>
            <person name="Tsang A."/>
            <person name="Wiebenga A."/>
            <person name="Young D."/>
            <person name="Pisabarro A."/>
            <person name="Eastwood D.C."/>
            <person name="Martin F."/>
            <person name="Cullen D."/>
            <person name="Grigoriev I.V."/>
            <person name="Hibbett D.S."/>
        </authorList>
    </citation>
    <scope>NUCLEOTIDE SEQUENCE [LARGE SCALE GENOMIC DNA]</scope>
    <source>
        <strain evidence="4">TFB10046</strain>
    </source>
</reference>
<dbReference type="InParanoid" id="J0WQQ9"/>
<organism evidence="3 4">
    <name type="scientific">Auricularia subglabra (strain TFB-10046 / SS5)</name>
    <name type="common">White-rot fungus</name>
    <name type="synonym">Auricularia delicata (strain TFB10046)</name>
    <dbReference type="NCBI Taxonomy" id="717982"/>
    <lineage>
        <taxon>Eukaryota</taxon>
        <taxon>Fungi</taxon>
        <taxon>Dikarya</taxon>
        <taxon>Basidiomycota</taxon>
        <taxon>Agaricomycotina</taxon>
        <taxon>Agaricomycetes</taxon>
        <taxon>Auriculariales</taxon>
        <taxon>Auriculariaceae</taxon>
        <taxon>Auricularia</taxon>
    </lineage>
</organism>
<evidence type="ECO:0000256" key="1">
    <source>
        <dbReference type="RuleBase" id="RU363044"/>
    </source>
</evidence>
<keyword evidence="1" id="KW-0227">DNA damage</keyword>
<keyword evidence="4" id="KW-1185">Reference proteome</keyword>
<protein>
    <recommendedName>
        <fullName evidence="1">ATP-dependent DNA helicase</fullName>
        <ecNumber evidence="1">5.6.2.3</ecNumber>
    </recommendedName>
</protein>
<dbReference type="OrthoDB" id="432234at2759"/>
<accession>J0WQQ9</accession>
<proteinExistence type="inferred from homology"/>
<dbReference type="EC" id="5.6.2.3" evidence="1"/>
<gene>
    <name evidence="3" type="ORF">AURDEDRAFT_27008</name>
</gene>
<dbReference type="InterPro" id="IPR010285">
    <property type="entry name" value="DNA_helicase_pif1-like_DEAD"/>
</dbReference>
<dbReference type="GO" id="GO:0043139">
    <property type="term" value="F:5'-3' DNA helicase activity"/>
    <property type="evidence" value="ECO:0007669"/>
    <property type="project" value="UniProtKB-EC"/>
</dbReference>
<dbReference type="SUPFAM" id="SSF52540">
    <property type="entry name" value="P-loop containing nucleoside triphosphate hydrolases"/>
    <property type="match status" value="1"/>
</dbReference>
<dbReference type="GO" id="GO:0006281">
    <property type="term" value="P:DNA repair"/>
    <property type="evidence" value="ECO:0007669"/>
    <property type="project" value="UniProtKB-KW"/>
</dbReference>
<keyword evidence="1" id="KW-0233">DNA recombination</keyword>
<comment type="cofactor">
    <cofactor evidence="1">
        <name>Mg(2+)</name>
        <dbReference type="ChEBI" id="CHEBI:18420"/>
    </cofactor>
</comment>
<feature type="domain" description="DNA helicase Pif1-like DEAD-box helicase" evidence="2">
    <location>
        <begin position="2"/>
        <end position="115"/>
    </location>
</feature>
<dbReference type="GO" id="GO:0005524">
    <property type="term" value="F:ATP binding"/>
    <property type="evidence" value="ECO:0007669"/>
    <property type="project" value="UniProtKB-KW"/>
</dbReference>
<dbReference type="Gene3D" id="3.40.50.300">
    <property type="entry name" value="P-loop containing nucleotide triphosphate hydrolases"/>
    <property type="match status" value="1"/>
</dbReference>
<comment type="similarity">
    <text evidence="1">Belongs to the helicase family.</text>
</comment>
<name>J0WQQ9_AURST</name>
<feature type="non-terminal residue" evidence="3">
    <location>
        <position position="123"/>
    </location>
</feature>
<dbReference type="GO" id="GO:0006310">
    <property type="term" value="P:DNA recombination"/>
    <property type="evidence" value="ECO:0007669"/>
    <property type="project" value="UniProtKB-KW"/>
</dbReference>
<sequence length="123" mass="13663">FCLNAEQRRAYRLVVDHHAKGLQTQLRMYMAGMAGTGKSRVIQAITVYFSRLGLSHLLLLLAPTGTAAANIGGYTYHAAFGLRPGIYFPRKLSAPVRSLLEPVRYVIIDEVSMLSCRDMFTIS</sequence>
<dbReference type="PANTHER" id="PTHR47642">
    <property type="entry name" value="ATP-DEPENDENT DNA HELICASE"/>
    <property type="match status" value="1"/>
</dbReference>
<dbReference type="InterPro" id="IPR027417">
    <property type="entry name" value="P-loop_NTPase"/>
</dbReference>
<dbReference type="GO" id="GO:0000723">
    <property type="term" value="P:telomere maintenance"/>
    <property type="evidence" value="ECO:0007669"/>
    <property type="project" value="InterPro"/>
</dbReference>